<dbReference type="EMBL" id="LAVV01015060">
    <property type="protein sequence ID" value="KNZ44211.1"/>
    <property type="molecule type" value="Genomic_DNA"/>
</dbReference>
<organism evidence="2 3">
    <name type="scientific">Puccinia sorghi</name>
    <dbReference type="NCBI Taxonomy" id="27349"/>
    <lineage>
        <taxon>Eukaryota</taxon>
        <taxon>Fungi</taxon>
        <taxon>Dikarya</taxon>
        <taxon>Basidiomycota</taxon>
        <taxon>Pucciniomycotina</taxon>
        <taxon>Pucciniomycetes</taxon>
        <taxon>Pucciniales</taxon>
        <taxon>Pucciniaceae</taxon>
        <taxon>Puccinia</taxon>
    </lineage>
</organism>
<evidence type="ECO:0000313" key="3">
    <source>
        <dbReference type="Proteomes" id="UP000037035"/>
    </source>
</evidence>
<sequence>MVFKVPIAQFVQKEINPIKKHLHPRNIPPCPRKLPLNPQKRLLRSQPSKESQRKTEVMIHLKMMMLTTAGQLKKQDYLVIIEWLKIERNYDSCFGTGKACAVVHPAK</sequence>
<feature type="non-terminal residue" evidence="2">
    <location>
        <position position="107"/>
    </location>
</feature>
<protein>
    <submittedName>
        <fullName evidence="2">Uncharacterized protein</fullName>
    </submittedName>
</protein>
<feature type="region of interest" description="Disordered" evidence="1">
    <location>
        <begin position="21"/>
        <end position="54"/>
    </location>
</feature>
<dbReference type="OrthoDB" id="124484at2759"/>
<comment type="caution">
    <text evidence="2">The sequence shown here is derived from an EMBL/GenBank/DDBJ whole genome shotgun (WGS) entry which is preliminary data.</text>
</comment>
<gene>
    <name evidence="2" type="ORF">VP01_940g6</name>
</gene>
<dbReference type="Proteomes" id="UP000037035">
    <property type="component" value="Unassembled WGS sequence"/>
</dbReference>
<keyword evidence="3" id="KW-1185">Reference proteome</keyword>
<evidence type="ECO:0000256" key="1">
    <source>
        <dbReference type="SAM" id="MobiDB-lite"/>
    </source>
</evidence>
<reference evidence="2 3" key="1">
    <citation type="submission" date="2015-08" db="EMBL/GenBank/DDBJ databases">
        <title>Next Generation Sequencing and Analysis of the Genome of Puccinia sorghi L Schw, the Causal Agent of Maize Common Rust.</title>
        <authorList>
            <person name="Rochi L."/>
            <person name="Burguener G."/>
            <person name="Darino M."/>
            <person name="Turjanski A."/>
            <person name="Kreff E."/>
            <person name="Dieguez M.J."/>
            <person name="Sacco F."/>
        </authorList>
    </citation>
    <scope>NUCLEOTIDE SEQUENCE [LARGE SCALE GENOMIC DNA]</scope>
    <source>
        <strain evidence="2 3">RO10H11247</strain>
    </source>
</reference>
<accession>A0A0L6U6S3</accession>
<dbReference type="STRING" id="27349.A0A0L6U6S3"/>
<dbReference type="AlphaFoldDB" id="A0A0L6U6S3"/>
<evidence type="ECO:0000313" key="2">
    <source>
        <dbReference type="EMBL" id="KNZ44211.1"/>
    </source>
</evidence>
<name>A0A0L6U6S3_9BASI</name>
<proteinExistence type="predicted"/>
<dbReference type="VEuPathDB" id="FungiDB:VP01_940g6"/>